<sequence length="137" mass="15752">MKRCHSVRISLKDSLNKEIQNVNLENPCSKEKTCLNRSVDTFSLTLTANRRFSMPLHLPQKNSAYESIPIEGLSFADVFDQHEKVMSNLKTIMQETRELEEQLTNVKLYPGLQVANVKLDLATESVHVMKRLHEIAR</sequence>
<gene>
    <name evidence="1" type="ORF">HNAJ_LOCUS11588</name>
</gene>
<reference evidence="3" key="1">
    <citation type="submission" date="2017-02" db="UniProtKB">
        <authorList>
            <consortium name="WormBaseParasite"/>
        </authorList>
    </citation>
    <scope>IDENTIFICATION</scope>
</reference>
<dbReference type="Proteomes" id="UP000278807">
    <property type="component" value="Unassembled WGS sequence"/>
</dbReference>
<evidence type="ECO:0000313" key="2">
    <source>
        <dbReference type="Proteomes" id="UP000278807"/>
    </source>
</evidence>
<dbReference type="AlphaFoldDB" id="A0A0R3TUY5"/>
<keyword evidence="2" id="KW-1185">Reference proteome</keyword>
<reference evidence="1 2" key="2">
    <citation type="submission" date="2018-11" db="EMBL/GenBank/DDBJ databases">
        <authorList>
            <consortium name="Pathogen Informatics"/>
        </authorList>
    </citation>
    <scope>NUCLEOTIDE SEQUENCE [LARGE SCALE GENOMIC DNA]</scope>
</reference>
<evidence type="ECO:0000313" key="3">
    <source>
        <dbReference type="WBParaSite" id="HNAJ_0001159801-mRNA-1"/>
    </source>
</evidence>
<dbReference type="WBParaSite" id="HNAJ_0001159801-mRNA-1">
    <property type="protein sequence ID" value="HNAJ_0001159801-mRNA-1"/>
    <property type="gene ID" value="HNAJ_0001159801"/>
</dbReference>
<name>A0A0R3TUY5_RODNA</name>
<accession>A0A0R3TUY5</accession>
<protein>
    <submittedName>
        <fullName evidence="3">Tektin</fullName>
    </submittedName>
</protein>
<organism evidence="3">
    <name type="scientific">Rodentolepis nana</name>
    <name type="common">Dwarf tapeworm</name>
    <name type="synonym">Hymenolepis nana</name>
    <dbReference type="NCBI Taxonomy" id="102285"/>
    <lineage>
        <taxon>Eukaryota</taxon>
        <taxon>Metazoa</taxon>
        <taxon>Spiralia</taxon>
        <taxon>Lophotrochozoa</taxon>
        <taxon>Platyhelminthes</taxon>
        <taxon>Cestoda</taxon>
        <taxon>Eucestoda</taxon>
        <taxon>Cyclophyllidea</taxon>
        <taxon>Hymenolepididae</taxon>
        <taxon>Rodentolepis</taxon>
    </lineage>
</organism>
<dbReference type="EMBL" id="UZAE01013655">
    <property type="protein sequence ID" value="VDO10791.1"/>
    <property type="molecule type" value="Genomic_DNA"/>
</dbReference>
<evidence type="ECO:0000313" key="1">
    <source>
        <dbReference type="EMBL" id="VDO10791.1"/>
    </source>
</evidence>
<proteinExistence type="predicted"/>